<dbReference type="InterPro" id="IPR029787">
    <property type="entry name" value="Nucleotide_cyclase"/>
</dbReference>
<dbReference type="Gene3D" id="3.30.70.270">
    <property type="match status" value="1"/>
</dbReference>
<dbReference type="AlphaFoldDB" id="A0A7X5N445"/>
<dbReference type="NCBIfam" id="TIGR00254">
    <property type="entry name" value="GGDEF"/>
    <property type="match status" value="1"/>
</dbReference>
<dbReference type="EC" id="2.7.7.65" evidence="1"/>
<dbReference type="Pfam" id="PF00990">
    <property type="entry name" value="GGDEF"/>
    <property type="match status" value="1"/>
</dbReference>
<evidence type="ECO:0000256" key="2">
    <source>
        <dbReference type="ARBA" id="ARBA00034247"/>
    </source>
</evidence>
<evidence type="ECO:0000313" key="5">
    <source>
        <dbReference type="Proteomes" id="UP000471082"/>
    </source>
</evidence>
<evidence type="ECO:0000259" key="3">
    <source>
        <dbReference type="PROSITE" id="PS50887"/>
    </source>
</evidence>
<organism evidence="4 5">
    <name type="scientific">Xanthomonas perforans</name>
    <dbReference type="NCBI Taxonomy" id="442694"/>
    <lineage>
        <taxon>Bacteria</taxon>
        <taxon>Pseudomonadati</taxon>
        <taxon>Pseudomonadota</taxon>
        <taxon>Gammaproteobacteria</taxon>
        <taxon>Lysobacterales</taxon>
        <taxon>Lysobacteraceae</taxon>
        <taxon>Xanthomonas</taxon>
    </lineage>
</organism>
<dbReference type="SUPFAM" id="SSF55073">
    <property type="entry name" value="Nucleotide cyclase"/>
    <property type="match status" value="1"/>
</dbReference>
<dbReference type="GO" id="GO:1902201">
    <property type="term" value="P:negative regulation of bacterial-type flagellum-dependent cell motility"/>
    <property type="evidence" value="ECO:0007669"/>
    <property type="project" value="TreeGrafter"/>
</dbReference>
<dbReference type="InterPro" id="IPR000160">
    <property type="entry name" value="GGDEF_dom"/>
</dbReference>
<sequence length="73" mass="7729">DPATALGKAETLRRLVADTPTPMGGFAIPITVSIGMAELAGTRTLADSLEQADRALYRAKETGRNRVAEPEFA</sequence>
<dbReference type="EMBL" id="JAAGYU010002257">
    <property type="protein sequence ID" value="NEL81120.1"/>
    <property type="molecule type" value="Genomic_DNA"/>
</dbReference>
<gene>
    <name evidence="4" type="ORF">G3W61_33225</name>
</gene>
<reference evidence="4 5" key="1">
    <citation type="submission" date="2019-11" db="EMBL/GenBank/DDBJ databases">
        <title>Genome-resolved metagenomics to study the prevalence of co-infection and intraspecific heterogeneity among plant pathogen metapopulations.</title>
        <authorList>
            <person name="Newberry E."/>
            <person name="Bhandari R."/>
            <person name="Kemble J."/>
            <person name="Sikora E."/>
            <person name="Potnis N."/>
        </authorList>
    </citation>
    <scope>NUCLEOTIDE SEQUENCE [LARGE SCALE GENOMIC DNA]</scope>
    <source>
        <strain evidence="4">Xp_Tom_Tuscaloosa_18b</strain>
    </source>
</reference>
<comment type="caution">
    <text evidence="4">The sequence shown here is derived from an EMBL/GenBank/DDBJ whole genome shotgun (WGS) entry which is preliminary data.</text>
</comment>
<feature type="non-terminal residue" evidence="4">
    <location>
        <position position="1"/>
    </location>
</feature>
<dbReference type="GO" id="GO:0052621">
    <property type="term" value="F:diguanylate cyclase activity"/>
    <property type="evidence" value="ECO:0007669"/>
    <property type="project" value="UniProtKB-EC"/>
</dbReference>
<dbReference type="PANTHER" id="PTHR45138:SF9">
    <property type="entry name" value="DIGUANYLATE CYCLASE DGCM-RELATED"/>
    <property type="match status" value="1"/>
</dbReference>
<accession>A0A7X5N445</accession>
<dbReference type="Proteomes" id="UP000471082">
    <property type="component" value="Unassembled WGS sequence"/>
</dbReference>
<evidence type="ECO:0000256" key="1">
    <source>
        <dbReference type="ARBA" id="ARBA00012528"/>
    </source>
</evidence>
<protein>
    <recommendedName>
        <fullName evidence="1">diguanylate cyclase</fullName>
        <ecNumber evidence="1">2.7.7.65</ecNumber>
    </recommendedName>
</protein>
<evidence type="ECO:0000313" key="4">
    <source>
        <dbReference type="EMBL" id="NEL81120.1"/>
    </source>
</evidence>
<dbReference type="GO" id="GO:0005886">
    <property type="term" value="C:plasma membrane"/>
    <property type="evidence" value="ECO:0007669"/>
    <property type="project" value="TreeGrafter"/>
</dbReference>
<dbReference type="InterPro" id="IPR043128">
    <property type="entry name" value="Rev_trsase/Diguanyl_cyclase"/>
</dbReference>
<comment type="catalytic activity">
    <reaction evidence="2">
        <text>2 GTP = 3',3'-c-di-GMP + 2 diphosphate</text>
        <dbReference type="Rhea" id="RHEA:24898"/>
        <dbReference type="ChEBI" id="CHEBI:33019"/>
        <dbReference type="ChEBI" id="CHEBI:37565"/>
        <dbReference type="ChEBI" id="CHEBI:58805"/>
        <dbReference type="EC" id="2.7.7.65"/>
    </reaction>
</comment>
<proteinExistence type="predicted"/>
<name>A0A7X5N445_XANPE</name>
<feature type="domain" description="GGDEF" evidence="3">
    <location>
        <begin position="1"/>
        <end position="72"/>
    </location>
</feature>
<dbReference type="GO" id="GO:0043709">
    <property type="term" value="P:cell adhesion involved in single-species biofilm formation"/>
    <property type="evidence" value="ECO:0007669"/>
    <property type="project" value="TreeGrafter"/>
</dbReference>
<dbReference type="PROSITE" id="PS50887">
    <property type="entry name" value="GGDEF"/>
    <property type="match status" value="1"/>
</dbReference>
<dbReference type="InterPro" id="IPR050469">
    <property type="entry name" value="Diguanylate_Cyclase"/>
</dbReference>
<dbReference type="PANTHER" id="PTHR45138">
    <property type="entry name" value="REGULATORY COMPONENTS OF SENSORY TRANSDUCTION SYSTEM"/>
    <property type="match status" value="1"/>
</dbReference>